<sequence length="761" mass="79957">MRKLNAFPCFVLCGPFQGYGPALPAFGRFERIEWPMYSRGDFTRPLRFTGMLDLDGPHALAYLHDSEWAVVQIDRDDPCDWVKREDGTVEPGLVCFASGFVLFRGPRRTALNIFTAYKSGMPLKTPLSAFQDRTGVASAGDFGVAIAGDEGFARAGFCGVAQAGMAERRGSSDIFAEVDWSGYWAFGVALAGVRGNASAGREGIAVVESGGHARAAHSGVAIARRHPRKIGIARGHFGKFSVVEAGGSGIAISQASEGSVTVEAQGVAVATESTRWLAVGRGGIGVAQGDVEQLDIADDALVVAAGLESAIRFRLGRRATLIMRHRRTEGVVRVFTTCGGNLEPKVYSYWDDELHEESTDRLGSVDIEPWESEKDDAVSLSKSPAPAFPSGLPWWVAARNHDPEAEILQEPIREGEIVVLCGNIPAAELAAGRKDGKLWLGALMGQGDLPLSDGAQCCLVRVEGEHALGQGRGEMVGFRQGTALYRGTLRGAVASLRAVGADKVLDGHIALAGPGGVARVASRMDPVPLPPPHPADIEERYYGTPSNLLRGDRTIGRYPSLAVAGDEGFAICDGEAHAGDRGVACARGLGVARAGANGLALCENGRAIAGESGIALSVPLTYPGELDHGGQAVAGEHGIAIAEWNGTTAIAGESGIAIARGPSGGQARAGDLGVAIGAGGEQVAVHGGGHAVVVAKRGRVSGFDGALLVAWDEATKRWVHGLVGRDGIEPGVAYVARNGRFEPWTSPVLVEFRHKHRRRPR</sequence>
<dbReference type="EMBL" id="JBHSLW010000029">
    <property type="protein sequence ID" value="MFC5421497.1"/>
    <property type="molecule type" value="Genomic_DNA"/>
</dbReference>
<comment type="caution">
    <text evidence="1">The sequence shown here is derived from an EMBL/GenBank/DDBJ whole genome shotgun (WGS) entry which is preliminary data.</text>
</comment>
<keyword evidence="2" id="KW-1185">Reference proteome</keyword>
<protein>
    <submittedName>
        <fullName evidence="1">Uncharacterized protein</fullName>
    </submittedName>
</protein>
<gene>
    <name evidence="1" type="ORF">ACFPOB_18215</name>
</gene>
<evidence type="ECO:0000313" key="2">
    <source>
        <dbReference type="Proteomes" id="UP001596053"/>
    </source>
</evidence>
<name>A0ABW0ITW5_9HYPH</name>
<accession>A0ABW0ITW5</accession>
<dbReference type="RefSeq" id="WP_067989394.1">
    <property type="nucleotide sequence ID" value="NZ_JBHSLW010000029.1"/>
</dbReference>
<organism evidence="1 2">
    <name type="scientific">Bosea eneae</name>
    <dbReference type="NCBI Taxonomy" id="151454"/>
    <lineage>
        <taxon>Bacteria</taxon>
        <taxon>Pseudomonadati</taxon>
        <taxon>Pseudomonadota</taxon>
        <taxon>Alphaproteobacteria</taxon>
        <taxon>Hyphomicrobiales</taxon>
        <taxon>Boseaceae</taxon>
        <taxon>Bosea</taxon>
    </lineage>
</organism>
<reference evidence="2" key="1">
    <citation type="journal article" date="2019" name="Int. J. Syst. Evol. Microbiol.">
        <title>The Global Catalogue of Microorganisms (GCM) 10K type strain sequencing project: providing services to taxonomists for standard genome sequencing and annotation.</title>
        <authorList>
            <consortium name="The Broad Institute Genomics Platform"/>
            <consortium name="The Broad Institute Genome Sequencing Center for Infectious Disease"/>
            <person name="Wu L."/>
            <person name="Ma J."/>
        </authorList>
    </citation>
    <scope>NUCLEOTIDE SEQUENCE [LARGE SCALE GENOMIC DNA]</scope>
    <source>
        <strain evidence="2">NCAIM B.01391</strain>
    </source>
</reference>
<evidence type="ECO:0000313" key="1">
    <source>
        <dbReference type="EMBL" id="MFC5421497.1"/>
    </source>
</evidence>
<proteinExistence type="predicted"/>
<dbReference type="Proteomes" id="UP001596053">
    <property type="component" value="Unassembled WGS sequence"/>
</dbReference>